<reference evidence="1 2" key="1">
    <citation type="submission" date="2014-07" db="EMBL/GenBank/DDBJ databases">
        <title>Complete genome sequence of Corynebacterium atypicum DSM 44849: identifiction of the mycolic acid biosynthesis genes.</title>
        <authorList>
            <person name="Tippelt A."/>
            <person name="Mollmann S."/>
            <person name="Albersmeier A."/>
            <person name="Jaenicke S."/>
            <person name="Ruckert C."/>
            <person name="Tauch A."/>
        </authorList>
    </citation>
    <scope>NUCLEOTIDE SEQUENCE [LARGE SCALE GENOMIC DNA]</scope>
    <source>
        <strain evidence="1 2">R2070</strain>
    </source>
</reference>
<evidence type="ECO:0008006" key="3">
    <source>
        <dbReference type="Google" id="ProtNLM"/>
    </source>
</evidence>
<evidence type="ECO:0000313" key="1">
    <source>
        <dbReference type="EMBL" id="AIG63799.1"/>
    </source>
</evidence>
<dbReference type="Proteomes" id="UP000028504">
    <property type="component" value="Chromosome"/>
</dbReference>
<organism evidence="1 2">
    <name type="scientific">Corynebacterium atypicum</name>
    <dbReference type="NCBI Taxonomy" id="191610"/>
    <lineage>
        <taxon>Bacteria</taxon>
        <taxon>Bacillati</taxon>
        <taxon>Actinomycetota</taxon>
        <taxon>Actinomycetes</taxon>
        <taxon>Mycobacteriales</taxon>
        <taxon>Corynebacteriaceae</taxon>
        <taxon>Corynebacterium</taxon>
    </lineage>
</organism>
<proteinExistence type="predicted"/>
<gene>
    <name evidence="1" type="ORF">CATYP_02860</name>
</gene>
<protein>
    <recommendedName>
        <fullName evidence="3">TIGR02569 family protein</fullName>
    </recommendedName>
</protein>
<dbReference type="RefSeq" id="WP_038604718.1">
    <property type="nucleotide sequence ID" value="NZ_CP008944.1"/>
</dbReference>
<accession>A0ABM5QLY6</accession>
<dbReference type="InterPro" id="IPR013402">
    <property type="entry name" value="CHP02569"/>
</dbReference>
<evidence type="ECO:0000313" key="2">
    <source>
        <dbReference type="Proteomes" id="UP000028504"/>
    </source>
</evidence>
<dbReference type="EMBL" id="CP008944">
    <property type="protein sequence ID" value="AIG63799.1"/>
    <property type="molecule type" value="Genomic_DNA"/>
</dbReference>
<keyword evidence="2" id="KW-1185">Reference proteome</keyword>
<dbReference type="NCBIfam" id="TIGR02569">
    <property type="entry name" value="TIGR02569_actnb"/>
    <property type="match status" value="1"/>
</dbReference>
<name>A0ABM5QLY6_9CORY</name>
<sequence length="279" mass="29367">MTNDARAQVPAHVLAAFQVDDTATPVALGAPWGNGWRMGAIVLAPAVGPQVMWSARVRERLQVPGVQVVRPVRATDGRFLSAGWRANQFVAGSPQARVDEVVAAGLRLEEALAAVVSGSAARPESDADDVFCAADRAAWAPPEERVLDGVEDGLARDLLVQLRAAMEPVAGSPVAGHADLLATTLFAPSRPPIVTDLVGVWHPRGYTAAQVIVDGLLAEAVDGGVIARNRHIDQLDQLLVRAAAYRVWVHVLLPDPNPKASSKLAGMVGHVLSRVSGSL</sequence>